<dbReference type="GO" id="GO:0030153">
    <property type="term" value="P:bacteriocin immunity"/>
    <property type="evidence" value="ECO:0007669"/>
    <property type="project" value="InterPro"/>
</dbReference>
<dbReference type="Proteomes" id="UP000719917">
    <property type="component" value="Unassembled WGS sequence"/>
</dbReference>
<dbReference type="AlphaFoldDB" id="A0AAJ2YY87"/>
<comment type="caution">
    <text evidence="1">The sequence shown here is derived from an EMBL/GenBank/DDBJ whole genome shotgun (WGS) entry which is preliminary data.</text>
</comment>
<protein>
    <recommendedName>
        <fullName evidence="3">Bacteriocin immunity protein</fullName>
    </recommendedName>
</protein>
<dbReference type="EMBL" id="JAAAMQ010000006">
    <property type="protein sequence ID" value="NBA11448.1"/>
    <property type="molecule type" value="Genomic_DNA"/>
</dbReference>
<accession>A0AAJ2YY87</accession>
<gene>
    <name evidence="1" type="ORF">GTU77_04375</name>
</gene>
<dbReference type="RefSeq" id="WP_135797242.1">
    <property type="nucleotide sequence ID" value="NZ_CP027565.1"/>
</dbReference>
<name>A0AAJ2YY87_WEICO</name>
<reference evidence="1" key="1">
    <citation type="submission" date="2020-01" db="EMBL/GenBank/DDBJ databases">
        <title>First Reported Case and Whole Genome of Weissella confusa in an Equid.</title>
        <authorList>
            <person name="Little S.V."/>
            <person name="Lawhon S.D."/>
        </authorList>
    </citation>
    <scope>NUCLEOTIDE SEQUENCE</scope>
    <source>
        <strain evidence="1">718955</strain>
    </source>
</reference>
<proteinExistence type="predicted"/>
<organism evidence="1 2">
    <name type="scientific">Weissella confusa</name>
    <name type="common">Lactobacillus confusus</name>
    <dbReference type="NCBI Taxonomy" id="1583"/>
    <lineage>
        <taxon>Bacteria</taxon>
        <taxon>Bacillati</taxon>
        <taxon>Bacillota</taxon>
        <taxon>Bacilli</taxon>
        <taxon>Lactobacillales</taxon>
        <taxon>Lactobacillaceae</taxon>
        <taxon>Weissella</taxon>
    </lineage>
</organism>
<evidence type="ECO:0000313" key="1">
    <source>
        <dbReference type="EMBL" id="NBA11448.1"/>
    </source>
</evidence>
<sequence length="108" mass="12029">MFGFGVKKLDVQVDELLNSISSKVDDSKYPDAAKLVKKAIDDHENNHQLPQTVANKLTNSLRFLKLDDEKKLPDSISEEISELRNLINKGGVGYVSHGAQSLTSQYQL</sequence>
<evidence type="ECO:0000313" key="2">
    <source>
        <dbReference type="Proteomes" id="UP000719917"/>
    </source>
</evidence>
<evidence type="ECO:0008006" key="3">
    <source>
        <dbReference type="Google" id="ProtNLM"/>
    </source>
</evidence>